<feature type="region of interest" description="Disordered" evidence="1">
    <location>
        <begin position="1"/>
        <end position="21"/>
    </location>
</feature>
<evidence type="ECO:0000256" key="1">
    <source>
        <dbReference type="SAM" id="MobiDB-lite"/>
    </source>
</evidence>
<feature type="compositionally biased region" description="Polar residues" evidence="1">
    <location>
        <begin position="10"/>
        <end position="21"/>
    </location>
</feature>
<sequence length="68" mass="7684">MQQFRGRFYQNEQTSILNPDPNSHQPYTTYLFLGNVAAADLLTGFAVIYGQYAPREIRGEDNCAILIA</sequence>
<accession>A0ABD1CL77</accession>
<evidence type="ECO:0000313" key="4">
    <source>
        <dbReference type="Proteomes" id="UP001562425"/>
    </source>
</evidence>
<organism evidence="3 4">
    <name type="scientific">Culex pipiens pipiens</name>
    <name type="common">Northern house mosquito</name>
    <dbReference type="NCBI Taxonomy" id="38569"/>
    <lineage>
        <taxon>Eukaryota</taxon>
        <taxon>Metazoa</taxon>
        <taxon>Ecdysozoa</taxon>
        <taxon>Arthropoda</taxon>
        <taxon>Hexapoda</taxon>
        <taxon>Insecta</taxon>
        <taxon>Pterygota</taxon>
        <taxon>Neoptera</taxon>
        <taxon>Endopterygota</taxon>
        <taxon>Diptera</taxon>
        <taxon>Nematocera</taxon>
        <taxon>Culicoidea</taxon>
        <taxon>Culicidae</taxon>
        <taxon>Culicinae</taxon>
        <taxon>Culicini</taxon>
        <taxon>Culex</taxon>
        <taxon>Culex</taxon>
    </lineage>
</organism>
<gene>
    <name evidence="3" type="ORF">pipiens_016653</name>
</gene>
<comment type="caution">
    <text evidence="3">The sequence shown here is derived from an EMBL/GenBank/DDBJ whole genome shotgun (WGS) entry which is preliminary data.</text>
</comment>
<reference evidence="3 4" key="1">
    <citation type="submission" date="2024-05" db="EMBL/GenBank/DDBJ databases">
        <title>Culex pipiens pipiens assembly and annotation.</title>
        <authorList>
            <person name="Alout H."/>
            <person name="Durand T."/>
        </authorList>
    </citation>
    <scope>NUCLEOTIDE SEQUENCE [LARGE SCALE GENOMIC DNA]</scope>
    <source>
        <strain evidence="3">HA-2024</strain>
        <tissue evidence="3">Whole body</tissue>
    </source>
</reference>
<keyword evidence="4" id="KW-1185">Reference proteome</keyword>
<feature type="transmembrane region" description="Helical" evidence="2">
    <location>
        <begin position="27"/>
        <end position="49"/>
    </location>
</feature>
<evidence type="ECO:0000313" key="3">
    <source>
        <dbReference type="EMBL" id="KAL1376847.1"/>
    </source>
</evidence>
<dbReference type="Proteomes" id="UP001562425">
    <property type="component" value="Unassembled WGS sequence"/>
</dbReference>
<name>A0ABD1CL77_CULPP</name>
<keyword evidence="2" id="KW-1133">Transmembrane helix</keyword>
<keyword evidence="2" id="KW-0812">Transmembrane</keyword>
<protein>
    <submittedName>
        <fullName evidence="3">Uncharacterized protein</fullName>
    </submittedName>
</protein>
<dbReference type="EMBL" id="JBEHCU010011349">
    <property type="protein sequence ID" value="KAL1376847.1"/>
    <property type="molecule type" value="Genomic_DNA"/>
</dbReference>
<proteinExistence type="predicted"/>
<evidence type="ECO:0000256" key="2">
    <source>
        <dbReference type="SAM" id="Phobius"/>
    </source>
</evidence>
<keyword evidence="2" id="KW-0472">Membrane</keyword>
<dbReference type="AlphaFoldDB" id="A0ABD1CL77"/>